<protein>
    <submittedName>
        <fullName evidence="8">Nitrite reductase small subunit NirD</fullName>
    </submittedName>
</protein>
<evidence type="ECO:0000259" key="7">
    <source>
        <dbReference type="PROSITE" id="PS51296"/>
    </source>
</evidence>
<reference evidence="8 9" key="1">
    <citation type="submission" date="2021-04" db="EMBL/GenBank/DDBJ databases">
        <authorList>
            <person name="Pira H."/>
            <person name="Risdian C."/>
            <person name="Wink J."/>
        </authorList>
    </citation>
    <scope>NUCLEOTIDE SEQUENCE [LARGE SCALE GENOMIC DNA]</scope>
    <source>
        <strain evidence="8 9">WH53</strain>
    </source>
</reference>
<evidence type="ECO:0000313" key="9">
    <source>
        <dbReference type="Proteomes" id="UP000690515"/>
    </source>
</evidence>
<evidence type="ECO:0000256" key="5">
    <source>
        <dbReference type="ARBA" id="ARBA00023014"/>
    </source>
</evidence>
<gene>
    <name evidence="8" type="primary">nirD</name>
    <name evidence="8" type="ORF">KCG35_18210</name>
</gene>
<evidence type="ECO:0000313" key="8">
    <source>
        <dbReference type="EMBL" id="MBU2713006.1"/>
    </source>
</evidence>
<keyword evidence="1" id="KW-0001">2Fe-2S</keyword>
<dbReference type="InterPro" id="IPR017881">
    <property type="entry name" value="NirD"/>
</dbReference>
<dbReference type="PROSITE" id="PS51296">
    <property type="entry name" value="RIESKE"/>
    <property type="match status" value="1"/>
</dbReference>
<dbReference type="NCBIfam" id="TIGR02378">
    <property type="entry name" value="nirD_assim_sml"/>
    <property type="match status" value="1"/>
</dbReference>
<dbReference type="InterPro" id="IPR036922">
    <property type="entry name" value="Rieske_2Fe-2S_sf"/>
</dbReference>
<keyword evidence="4" id="KW-0408">Iron</keyword>
<evidence type="ECO:0000256" key="1">
    <source>
        <dbReference type="ARBA" id="ARBA00022714"/>
    </source>
</evidence>
<evidence type="ECO:0000256" key="6">
    <source>
        <dbReference type="ARBA" id="ARBA00023063"/>
    </source>
</evidence>
<keyword evidence="3" id="KW-0560">Oxidoreductase</keyword>
<dbReference type="SUPFAM" id="SSF50022">
    <property type="entry name" value="ISP domain"/>
    <property type="match status" value="1"/>
</dbReference>
<dbReference type="EMBL" id="JAGSOY010000057">
    <property type="protein sequence ID" value="MBU2713006.1"/>
    <property type="molecule type" value="Genomic_DNA"/>
</dbReference>
<keyword evidence="6" id="KW-0534">Nitrate assimilation</keyword>
<evidence type="ECO:0000256" key="4">
    <source>
        <dbReference type="ARBA" id="ARBA00023004"/>
    </source>
</evidence>
<proteinExistence type="predicted"/>
<evidence type="ECO:0000256" key="2">
    <source>
        <dbReference type="ARBA" id="ARBA00022723"/>
    </source>
</evidence>
<dbReference type="Proteomes" id="UP000690515">
    <property type="component" value="Unassembled WGS sequence"/>
</dbReference>
<keyword evidence="9" id="KW-1185">Reference proteome</keyword>
<sequence length="119" mass="13455">MTDCLLNKTHQTWGYLCEFNDIPPNSGICVSYQNQQIALFNVNTIKKVYAVSNYDPIGKANVISRGIIGTINEQLVVASPLFKQHFNLKTGICIENPKVCLNIYAIRVYSNAVWIKKYP</sequence>
<keyword evidence="5" id="KW-0411">Iron-sulfur</keyword>
<keyword evidence="2" id="KW-0479">Metal-binding</keyword>
<dbReference type="Pfam" id="PF13806">
    <property type="entry name" value="Rieske_2"/>
    <property type="match status" value="1"/>
</dbReference>
<dbReference type="PANTHER" id="PTHR40562:SF1">
    <property type="entry name" value="NITRITE REDUCTASE (NADH) SMALL SUBUNIT"/>
    <property type="match status" value="1"/>
</dbReference>
<dbReference type="PROSITE" id="PS51300">
    <property type="entry name" value="NIRD"/>
    <property type="match status" value="1"/>
</dbReference>
<dbReference type="Gene3D" id="2.102.10.10">
    <property type="entry name" value="Rieske [2Fe-2S] iron-sulphur domain"/>
    <property type="match status" value="1"/>
</dbReference>
<dbReference type="InterPro" id="IPR017941">
    <property type="entry name" value="Rieske_2Fe-2S"/>
</dbReference>
<dbReference type="CDD" id="cd03529">
    <property type="entry name" value="Rieske_NirD"/>
    <property type="match status" value="1"/>
</dbReference>
<comment type="caution">
    <text evidence="8">The sequence shown here is derived from an EMBL/GenBank/DDBJ whole genome shotgun (WGS) entry which is preliminary data.</text>
</comment>
<organism evidence="8 9">
    <name type="scientific">Zooshikella harenae</name>
    <dbReference type="NCBI Taxonomy" id="2827238"/>
    <lineage>
        <taxon>Bacteria</taxon>
        <taxon>Pseudomonadati</taxon>
        <taxon>Pseudomonadota</taxon>
        <taxon>Gammaproteobacteria</taxon>
        <taxon>Oceanospirillales</taxon>
        <taxon>Zooshikellaceae</taxon>
        <taxon>Zooshikella</taxon>
    </lineage>
</organism>
<dbReference type="InterPro" id="IPR012748">
    <property type="entry name" value="Rieske-like_NirD"/>
</dbReference>
<accession>A0ABS5ZG29</accession>
<name>A0ABS5ZG29_9GAMM</name>
<dbReference type="PANTHER" id="PTHR40562">
    <property type="match status" value="1"/>
</dbReference>
<feature type="domain" description="Rieske" evidence="7">
    <location>
        <begin position="14"/>
        <end position="115"/>
    </location>
</feature>
<evidence type="ECO:0000256" key="3">
    <source>
        <dbReference type="ARBA" id="ARBA00023002"/>
    </source>
</evidence>